<dbReference type="EMBL" id="JAWQEG010000926">
    <property type="protein sequence ID" value="KAK3883984.1"/>
    <property type="molecule type" value="Genomic_DNA"/>
</dbReference>
<proteinExistence type="inferred from homology"/>
<dbReference type="InterPro" id="IPR019179">
    <property type="entry name" value="CC149"/>
</dbReference>
<feature type="compositionally biased region" description="Basic and acidic residues" evidence="4">
    <location>
        <begin position="544"/>
        <end position="559"/>
    </location>
</feature>
<evidence type="ECO:0000256" key="4">
    <source>
        <dbReference type="SAM" id="MobiDB-lite"/>
    </source>
</evidence>
<feature type="coiled-coil region" evidence="3">
    <location>
        <begin position="237"/>
        <end position="271"/>
    </location>
</feature>
<feature type="region of interest" description="Disordered" evidence="4">
    <location>
        <begin position="490"/>
        <end position="521"/>
    </location>
</feature>
<dbReference type="PANTHER" id="PTHR21682">
    <property type="entry name" value="COILED-COIL DOMAIN-CONTAINING PROTEIN 149"/>
    <property type="match status" value="1"/>
</dbReference>
<feature type="compositionally biased region" description="Low complexity" evidence="4">
    <location>
        <begin position="771"/>
        <end position="780"/>
    </location>
</feature>
<gene>
    <name evidence="5" type="ORF">Pcinc_011712</name>
</gene>
<evidence type="ECO:0000256" key="1">
    <source>
        <dbReference type="ARBA" id="ARBA00005872"/>
    </source>
</evidence>
<organism evidence="5 6">
    <name type="scientific">Petrolisthes cinctipes</name>
    <name type="common">Flat porcelain crab</name>
    <dbReference type="NCBI Taxonomy" id="88211"/>
    <lineage>
        <taxon>Eukaryota</taxon>
        <taxon>Metazoa</taxon>
        <taxon>Ecdysozoa</taxon>
        <taxon>Arthropoda</taxon>
        <taxon>Crustacea</taxon>
        <taxon>Multicrustacea</taxon>
        <taxon>Malacostraca</taxon>
        <taxon>Eumalacostraca</taxon>
        <taxon>Eucarida</taxon>
        <taxon>Decapoda</taxon>
        <taxon>Pleocyemata</taxon>
        <taxon>Anomura</taxon>
        <taxon>Galatheoidea</taxon>
        <taxon>Porcellanidae</taxon>
        <taxon>Petrolisthes</taxon>
    </lineage>
</organism>
<protein>
    <recommendedName>
        <fullName evidence="7">Coiled-coil domain containing 149</fullName>
    </recommendedName>
</protein>
<evidence type="ECO:0000256" key="2">
    <source>
        <dbReference type="ARBA" id="ARBA00023054"/>
    </source>
</evidence>
<feature type="compositionally biased region" description="Polar residues" evidence="4">
    <location>
        <begin position="683"/>
        <end position="695"/>
    </location>
</feature>
<sequence>MSGRVGPRHLQIVTPEEELENLRNEVGVLRRAVESKSAAVGILRKELQECQRERDKFRTLAEQGPLHRTTPPPFIKPASCPEPSRSAMVSGSEGTLAQLLSRSKEENRTLRQDVAQLKCRLHDAQADTKVLREEVERWRGGRGRGNVGQGSLVTPPVLAQQQKEQFISQMEQLSVKCQALEGDVRGLVEEREELVRELDAASHKLHRLNHILNIVLSSPTPSNLTSPIHHQRRTVDLDAIITENRYLQQRVKQAEEEAGLARSNAAKYKAALEKCRSQGNLKLGASETLIVTPKQVSELLLEYHGEVGEAEEGDLKSLCVALVDSLNQRSRALRTQRSANKVLAGRVSELERRLSTGGGSEASESLPSSPGGRGQVGERAVVGLQLASMKLMDGYIPPAGPNRFKGNEIFNDSRLRNLLFPRVIRNEEGMMQAEEESIGPVDAVIKRPEGEVTREKNEENFKVVVVVKNSMEINEEEHIMEISKEKMALNDKSKKSLEEPSITKEADNSNDDRNPDCDQSFHHERSTAANNMVLESNNSLKEAYNPRDSKSSSKSDSAPRESQTTLNLTDELEEIIPIDQLDSYMREVRRGAGRVGKNTQDKEERVCEVENTRVEEEHVERLDVKGVGITESNESLETRIEAQSEEKIKEVGRIVENTTEDVKNVDSKIACSDQDKQKRKYSNGESCSPDNQIVSGTTLPEESDIKAVNTSYNAIYKNFYCNSDVGNYLSEDEDTSFNLDISDYDSDDDKLDAALQAWQSDVSKKDKKSGARGSRGSKAGITLAHFPPFSG</sequence>
<dbReference type="Pfam" id="PF09789">
    <property type="entry name" value="CC149"/>
    <property type="match status" value="1"/>
</dbReference>
<feature type="coiled-coil region" evidence="3">
    <location>
        <begin position="163"/>
        <end position="211"/>
    </location>
</feature>
<dbReference type="Proteomes" id="UP001286313">
    <property type="component" value="Unassembled WGS sequence"/>
</dbReference>
<evidence type="ECO:0000256" key="3">
    <source>
        <dbReference type="SAM" id="Coils"/>
    </source>
</evidence>
<feature type="coiled-coil region" evidence="3">
    <location>
        <begin position="100"/>
        <end position="134"/>
    </location>
</feature>
<keyword evidence="6" id="KW-1185">Reference proteome</keyword>
<reference evidence="5" key="1">
    <citation type="submission" date="2023-10" db="EMBL/GenBank/DDBJ databases">
        <title>Genome assemblies of two species of porcelain crab, Petrolisthes cinctipes and Petrolisthes manimaculis (Anomura: Porcellanidae).</title>
        <authorList>
            <person name="Angst P."/>
        </authorList>
    </citation>
    <scope>NUCLEOTIDE SEQUENCE</scope>
    <source>
        <strain evidence="5">PB745_01</strain>
        <tissue evidence="5">Gill</tissue>
    </source>
</reference>
<evidence type="ECO:0000313" key="5">
    <source>
        <dbReference type="EMBL" id="KAK3883984.1"/>
    </source>
</evidence>
<name>A0AAE1G233_PETCI</name>
<dbReference type="AlphaFoldDB" id="A0AAE1G233"/>
<keyword evidence="2 3" id="KW-0175">Coiled coil</keyword>
<feature type="region of interest" description="Disordered" evidence="4">
    <location>
        <begin position="350"/>
        <end position="376"/>
    </location>
</feature>
<feature type="region of interest" description="Disordered" evidence="4">
    <location>
        <begin position="761"/>
        <end position="791"/>
    </location>
</feature>
<accession>A0AAE1G233</accession>
<evidence type="ECO:0008006" key="7">
    <source>
        <dbReference type="Google" id="ProtNLM"/>
    </source>
</evidence>
<feature type="region of interest" description="Disordered" evidence="4">
    <location>
        <begin position="676"/>
        <end position="695"/>
    </location>
</feature>
<dbReference type="PANTHER" id="PTHR21682:SF2">
    <property type="entry name" value="COILED-COIL DOMAIN-CONTAINING PROTEIN 149"/>
    <property type="match status" value="1"/>
</dbReference>
<comment type="similarity">
    <text evidence="1">Belongs to the CCDC149 family.</text>
</comment>
<comment type="caution">
    <text evidence="5">The sequence shown here is derived from an EMBL/GenBank/DDBJ whole genome shotgun (WGS) entry which is preliminary data.</text>
</comment>
<feature type="region of interest" description="Disordered" evidence="4">
    <location>
        <begin position="540"/>
        <end position="571"/>
    </location>
</feature>
<evidence type="ECO:0000313" key="6">
    <source>
        <dbReference type="Proteomes" id="UP001286313"/>
    </source>
</evidence>